<evidence type="ECO:0000256" key="1">
    <source>
        <dbReference type="SAM" id="SignalP"/>
    </source>
</evidence>
<dbReference type="Proteomes" id="UP001162480">
    <property type="component" value="Chromosome 10"/>
</dbReference>
<evidence type="ECO:0000313" key="2">
    <source>
        <dbReference type="EMBL" id="CAI9729557.1"/>
    </source>
</evidence>
<evidence type="ECO:0000313" key="3">
    <source>
        <dbReference type="Proteomes" id="UP001162480"/>
    </source>
</evidence>
<accession>A0AA36BA54</accession>
<proteinExistence type="predicted"/>
<feature type="chain" id="PRO_5041366994" description="Secreted protein" evidence="1">
    <location>
        <begin position="21"/>
        <end position="80"/>
    </location>
</feature>
<keyword evidence="3" id="KW-1185">Reference proteome</keyword>
<name>A0AA36BA54_OCTVU</name>
<dbReference type="EMBL" id="OX597823">
    <property type="protein sequence ID" value="CAI9729557.1"/>
    <property type="molecule type" value="Genomic_DNA"/>
</dbReference>
<sequence length="80" mass="8893">MNWMTVSTVLLWTGLFAIDAVPFDFGVDVGEGVSSVIAVAVLNYDLICENLSVAQYGYIHLYCSTRLQSFSVEILWVVQN</sequence>
<feature type="signal peptide" evidence="1">
    <location>
        <begin position="1"/>
        <end position="20"/>
    </location>
</feature>
<gene>
    <name evidence="2" type="ORF">OCTVUL_1B016378</name>
</gene>
<organism evidence="2 3">
    <name type="scientific">Octopus vulgaris</name>
    <name type="common">Common octopus</name>
    <dbReference type="NCBI Taxonomy" id="6645"/>
    <lineage>
        <taxon>Eukaryota</taxon>
        <taxon>Metazoa</taxon>
        <taxon>Spiralia</taxon>
        <taxon>Lophotrochozoa</taxon>
        <taxon>Mollusca</taxon>
        <taxon>Cephalopoda</taxon>
        <taxon>Coleoidea</taxon>
        <taxon>Octopodiformes</taxon>
        <taxon>Octopoda</taxon>
        <taxon>Incirrata</taxon>
        <taxon>Octopodidae</taxon>
        <taxon>Octopus</taxon>
    </lineage>
</organism>
<dbReference type="AlphaFoldDB" id="A0AA36BA54"/>
<reference evidence="2" key="1">
    <citation type="submission" date="2023-08" db="EMBL/GenBank/DDBJ databases">
        <authorList>
            <person name="Alioto T."/>
            <person name="Alioto T."/>
            <person name="Gomez Garrido J."/>
        </authorList>
    </citation>
    <scope>NUCLEOTIDE SEQUENCE</scope>
</reference>
<keyword evidence="1" id="KW-0732">Signal</keyword>
<protein>
    <recommendedName>
        <fullName evidence="4">Secreted protein</fullName>
    </recommendedName>
</protein>
<evidence type="ECO:0008006" key="4">
    <source>
        <dbReference type="Google" id="ProtNLM"/>
    </source>
</evidence>